<dbReference type="AlphaFoldDB" id="A0AAD9MNM6"/>
<name>A0AAD9MNM6_RIDPI</name>
<organism evidence="2 3">
    <name type="scientific">Ridgeia piscesae</name>
    <name type="common">Tubeworm</name>
    <dbReference type="NCBI Taxonomy" id="27915"/>
    <lineage>
        <taxon>Eukaryota</taxon>
        <taxon>Metazoa</taxon>
        <taxon>Spiralia</taxon>
        <taxon>Lophotrochozoa</taxon>
        <taxon>Annelida</taxon>
        <taxon>Polychaeta</taxon>
        <taxon>Sedentaria</taxon>
        <taxon>Canalipalpata</taxon>
        <taxon>Sabellida</taxon>
        <taxon>Siboglinidae</taxon>
        <taxon>Ridgeia</taxon>
    </lineage>
</organism>
<feature type="region of interest" description="Disordered" evidence="1">
    <location>
        <begin position="58"/>
        <end position="77"/>
    </location>
</feature>
<evidence type="ECO:0000256" key="1">
    <source>
        <dbReference type="SAM" id="MobiDB-lite"/>
    </source>
</evidence>
<comment type="caution">
    <text evidence="2">The sequence shown here is derived from an EMBL/GenBank/DDBJ whole genome shotgun (WGS) entry which is preliminary data.</text>
</comment>
<feature type="compositionally biased region" description="Basic residues" evidence="1">
    <location>
        <begin position="67"/>
        <end position="77"/>
    </location>
</feature>
<dbReference type="Proteomes" id="UP001209878">
    <property type="component" value="Unassembled WGS sequence"/>
</dbReference>
<protein>
    <submittedName>
        <fullName evidence="2">Uncharacterized protein</fullName>
    </submittedName>
</protein>
<evidence type="ECO:0000313" key="2">
    <source>
        <dbReference type="EMBL" id="KAK2138848.1"/>
    </source>
</evidence>
<accession>A0AAD9MNM6</accession>
<proteinExistence type="predicted"/>
<keyword evidence="3" id="KW-1185">Reference proteome</keyword>
<dbReference type="EMBL" id="JAODUO010007020">
    <property type="protein sequence ID" value="KAK2138848.1"/>
    <property type="molecule type" value="Genomic_DNA"/>
</dbReference>
<sequence>MHYPHNQYTRRSDNAWFATVAKAGDNYDTDKYNIEAGYYDSPERVVPVINKTLTEASGENKVTHSYRQSRRRGVKEL</sequence>
<gene>
    <name evidence="2" type="ORF">NP493_7025g00000</name>
</gene>
<reference evidence="2" key="1">
    <citation type="journal article" date="2023" name="Mol. Biol. Evol.">
        <title>Third-Generation Sequencing Reveals the Adaptive Role of the Epigenome in Three Deep-Sea Polychaetes.</title>
        <authorList>
            <person name="Perez M."/>
            <person name="Aroh O."/>
            <person name="Sun Y."/>
            <person name="Lan Y."/>
            <person name="Juniper S.K."/>
            <person name="Young C.R."/>
            <person name="Angers B."/>
            <person name="Qian P.Y."/>
        </authorList>
    </citation>
    <scope>NUCLEOTIDE SEQUENCE</scope>
    <source>
        <strain evidence="2">R07B-5</strain>
    </source>
</reference>
<evidence type="ECO:0000313" key="3">
    <source>
        <dbReference type="Proteomes" id="UP001209878"/>
    </source>
</evidence>